<reference evidence="2" key="1">
    <citation type="journal article" date="2011" name="Genome Res.">
        <title>Deep small RNA sequencing from the nematode Ascaris reveals conservation, functional diversification, and novel developmental profiles.</title>
        <authorList>
            <person name="Wang J."/>
            <person name="Czech B."/>
            <person name="Crunk A."/>
            <person name="Wallace A."/>
            <person name="Mitreva M."/>
            <person name="Hannon G.J."/>
            <person name="Davis R.E."/>
        </authorList>
    </citation>
    <scope>NUCLEOTIDE SEQUENCE</scope>
</reference>
<dbReference type="EMBL" id="JI216463">
    <property type="protein sequence ID" value="ADY49333.1"/>
    <property type="molecule type" value="mRNA"/>
</dbReference>
<dbReference type="PANTHER" id="PTHR23074">
    <property type="entry name" value="AAA DOMAIN-CONTAINING"/>
    <property type="match status" value="1"/>
</dbReference>
<dbReference type="Gene3D" id="3.40.50.300">
    <property type="entry name" value="P-loop containing nucleotide triphosphate hydrolases"/>
    <property type="match status" value="1"/>
</dbReference>
<evidence type="ECO:0000259" key="1">
    <source>
        <dbReference type="Pfam" id="PF17862"/>
    </source>
</evidence>
<dbReference type="InterPro" id="IPR041569">
    <property type="entry name" value="AAA_lid_3"/>
</dbReference>
<dbReference type="Pfam" id="PF17862">
    <property type="entry name" value="AAA_lid_3"/>
    <property type="match status" value="1"/>
</dbReference>
<dbReference type="Gene3D" id="1.10.8.60">
    <property type="match status" value="1"/>
</dbReference>
<organism evidence="2">
    <name type="scientific">Ascaris suum</name>
    <name type="common">Pig roundworm</name>
    <name type="synonym">Ascaris lumbricoides</name>
    <dbReference type="NCBI Taxonomy" id="6253"/>
    <lineage>
        <taxon>Eukaryota</taxon>
        <taxon>Metazoa</taxon>
        <taxon>Ecdysozoa</taxon>
        <taxon>Nematoda</taxon>
        <taxon>Chromadorea</taxon>
        <taxon>Rhabditida</taxon>
        <taxon>Spirurina</taxon>
        <taxon>Ascaridomorpha</taxon>
        <taxon>Ascaridoidea</taxon>
        <taxon>Ascarididae</taxon>
        <taxon>Ascaris</taxon>
    </lineage>
</organism>
<name>F1LGS9_ASCSU</name>
<dbReference type="InterPro" id="IPR027417">
    <property type="entry name" value="P-loop_NTPase"/>
</dbReference>
<feature type="domain" description="AAA ATPase AAA+ lid" evidence="1">
    <location>
        <begin position="53"/>
        <end position="89"/>
    </location>
</feature>
<protein>
    <submittedName>
        <fullName evidence="2">Meiotic spindle formation protein mei-1</fullName>
    </submittedName>
</protein>
<dbReference type="PANTHER" id="PTHR23074:SF83">
    <property type="entry name" value="VACUOLAR PROTEIN SORTING-ASSOCIATED PROTEIN 4A"/>
    <property type="match status" value="1"/>
</dbReference>
<dbReference type="InterPro" id="IPR050304">
    <property type="entry name" value="MT-severing_AAA_ATPase"/>
</dbReference>
<accession>F1LGS9</accession>
<sequence>MKSTAFAGFDQQPKMKAADVLRFEKRIFVGLPELDSRLQLLQKFLSKTKTASDVNWDEIAESTEGFSGDDLKRLAREVAFLQFRRYKESHAASQSDSGCVTVSQAERIPVSAADFHEVLQSFSPSVSPISLQRYDDYKSS</sequence>
<proteinExistence type="evidence at transcript level"/>
<dbReference type="GO" id="GO:0016887">
    <property type="term" value="F:ATP hydrolysis activity"/>
    <property type="evidence" value="ECO:0007669"/>
    <property type="project" value="TreeGrafter"/>
</dbReference>
<dbReference type="AlphaFoldDB" id="F1LGS9"/>
<evidence type="ECO:0000313" key="2">
    <source>
        <dbReference type="EMBL" id="ADY49333.1"/>
    </source>
</evidence>
<dbReference type="SUPFAM" id="SSF52540">
    <property type="entry name" value="P-loop containing nucleoside triphosphate hydrolases"/>
    <property type="match status" value="1"/>
</dbReference>